<gene>
    <name evidence="3" type="ORF">F1B92_05790</name>
</gene>
<dbReference type="AlphaFoldDB" id="A0A6L5WHZ5"/>
<dbReference type="CDD" id="cd02966">
    <property type="entry name" value="TlpA_like_family"/>
    <property type="match status" value="1"/>
</dbReference>
<evidence type="ECO:0000256" key="2">
    <source>
        <dbReference type="SAM" id="SignalP"/>
    </source>
</evidence>
<keyword evidence="2" id="KW-0732">Signal</keyword>
<organism evidence="3 4">
    <name type="scientific">Campylobacter portucalensis</name>
    <dbReference type="NCBI Taxonomy" id="2608384"/>
    <lineage>
        <taxon>Bacteria</taxon>
        <taxon>Pseudomonadati</taxon>
        <taxon>Campylobacterota</taxon>
        <taxon>Epsilonproteobacteria</taxon>
        <taxon>Campylobacterales</taxon>
        <taxon>Campylobacteraceae</taxon>
        <taxon>Campylobacter</taxon>
    </lineage>
</organism>
<dbReference type="PANTHER" id="PTHR42852:SF17">
    <property type="entry name" value="THIOREDOXIN-LIKE PROTEIN HI_1115"/>
    <property type="match status" value="1"/>
</dbReference>
<dbReference type="Proteomes" id="UP000476338">
    <property type="component" value="Unassembled WGS sequence"/>
</dbReference>
<dbReference type="PANTHER" id="PTHR42852">
    <property type="entry name" value="THIOL:DISULFIDE INTERCHANGE PROTEIN DSBE"/>
    <property type="match status" value="1"/>
</dbReference>
<dbReference type="RefSeq" id="WP_154570941.1">
    <property type="nucleotide sequence ID" value="NZ_VWSJ01000023.1"/>
</dbReference>
<keyword evidence="1" id="KW-0676">Redox-active center</keyword>
<dbReference type="InterPro" id="IPR050553">
    <property type="entry name" value="Thioredoxin_ResA/DsbE_sf"/>
</dbReference>
<sequence>MKKLLLALFLALFLVGCSDDATKDVNQNANQEFKEGDKITLKSVTGNDLTIVRTQKGFKIENSDKILMIDIFGTFCVPCQTEAPHLMDFQLKNKDDFTIVGLIEYEEVANDYIIDNFVKKYNAYYFIANSKDNPNKAIINQILKDLNYQHALSLPFKVIYNKDGILEKLTNFSKPKGEYFYLGTVKTSTLEEDFNRIKNANKN</sequence>
<protein>
    <submittedName>
        <fullName evidence="3">TlpA family protein disulfide reductase</fullName>
    </submittedName>
</protein>
<evidence type="ECO:0000256" key="1">
    <source>
        <dbReference type="ARBA" id="ARBA00023284"/>
    </source>
</evidence>
<evidence type="ECO:0000313" key="4">
    <source>
        <dbReference type="Proteomes" id="UP000476338"/>
    </source>
</evidence>
<comment type="caution">
    <text evidence="3">The sequence shown here is derived from an EMBL/GenBank/DDBJ whole genome shotgun (WGS) entry which is preliminary data.</text>
</comment>
<evidence type="ECO:0000313" key="3">
    <source>
        <dbReference type="EMBL" id="MSN96674.1"/>
    </source>
</evidence>
<reference evidence="3 4" key="1">
    <citation type="submission" date="2019-09" db="EMBL/GenBank/DDBJ databases">
        <authorList>
            <person name="Silva M."/>
            <person name="Pereira G."/>
            <person name="Lopes-Da-Costa L."/>
            <person name="Silva E."/>
        </authorList>
    </citation>
    <scope>NUCLEOTIDE SEQUENCE [LARGE SCALE GENOMIC DNA]</scope>
    <source>
        <strain evidence="3 4">FMV-PI01</strain>
    </source>
</reference>
<dbReference type="InterPro" id="IPR017937">
    <property type="entry name" value="Thioredoxin_CS"/>
</dbReference>
<proteinExistence type="predicted"/>
<name>A0A6L5WHZ5_9BACT</name>
<dbReference type="InterPro" id="IPR036249">
    <property type="entry name" value="Thioredoxin-like_sf"/>
</dbReference>
<accession>A0A6L5WHZ5</accession>
<dbReference type="PROSITE" id="PS00194">
    <property type="entry name" value="THIOREDOXIN_1"/>
    <property type="match status" value="1"/>
</dbReference>
<dbReference type="SUPFAM" id="SSF52833">
    <property type="entry name" value="Thioredoxin-like"/>
    <property type="match status" value="1"/>
</dbReference>
<keyword evidence="4" id="KW-1185">Reference proteome</keyword>
<dbReference type="Gene3D" id="3.40.30.10">
    <property type="entry name" value="Glutaredoxin"/>
    <property type="match status" value="1"/>
</dbReference>
<dbReference type="PROSITE" id="PS51257">
    <property type="entry name" value="PROKAR_LIPOPROTEIN"/>
    <property type="match status" value="1"/>
</dbReference>
<feature type="chain" id="PRO_5026838702" evidence="2">
    <location>
        <begin position="24"/>
        <end position="203"/>
    </location>
</feature>
<feature type="signal peptide" evidence="2">
    <location>
        <begin position="1"/>
        <end position="23"/>
    </location>
</feature>
<dbReference type="EMBL" id="VWSJ01000023">
    <property type="protein sequence ID" value="MSN96674.1"/>
    <property type="molecule type" value="Genomic_DNA"/>
</dbReference>
<reference evidence="3 4" key="2">
    <citation type="submission" date="2020-03" db="EMBL/GenBank/DDBJ databases">
        <title>Campylobacter portucalensis sp. nov., a new species of Campylobacter isolated from the reproductive tract of bulls.</title>
        <authorList>
            <person name="Silva M.F."/>
            <person name="Pereira G."/>
            <person name="Carneiro C."/>
            <person name="Hemphill A."/>
            <person name="Mateus L."/>
            <person name="Lopes-Da-Costa L."/>
            <person name="Silva E."/>
        </authorList>
    </citation>
    <scope>NUCLEOTIDE SEQUENCE [LARGE SCALE GENOMIC DNA]</scope>
    <source>
        <strain evidence="3 4">FMV-PI01</strain>
    </source>
</reference>